<proteinExistence type="predicted"/>
<accession>A0A0E9P5J7</accession>
<protein>
    <submittedName>
        <fullName evidence="1">Uncharacterized protein</fullName>
    </submittedName>
</protein>
<evidence type="ECO:0000313" key="1">
    <source>
        <dbReference type="EMBL" id="JAG99541.1"/>
    </source>
</evidence>
<reference evidence="1" key="1">
    <citation type="submission" date="2014-11" db="EMBL/GenBank/DDBJ databases">
        <authorList>
            <person name="Amaro Gonzalez C."/>
        </authorList>
    </citation>
    <scope>NUCLEOTIDE SEQUENCE</scope>
</reference>
<organism evidence="1">
    <name type="scientific">Anguilla anguilla</name>
    <name type="common">European freshwater eel</name>
    <name type="synonym">Muraena anguilla</name>
    <dbReference type="NCBI Taxonomy" id="7936"/>
    <lineage>
        <taxon>Eukaryota</taxon>
        <taxon>Metazoa</taxon>
        <taxon>Chordata</taxon>
        <taxon>Craniata</taxon>
        <taxon>Vertebrata</taxon>
        <taxon>Euteleostomi</taxon>
        <taxon>Actinopterygii</taxon>
        <taxon>Neopterygii</taxon>
        <taxon>Teleostei</taxon>
        <taxon>Anguilliformes</taxon>
        <taxon>Anguillidae</taxon>
        <taxon>Anguilla</taxon>
    </lineage>
</organism>
<reference evidence="1" key="2">
    <citation type="journal article" date="2015" name="Fish Shellfish Immunol.">
        <title>Early steps in the European eel (Anguilla anguilla)-Vibrio vulnificus interaction in the gills: Role of the RtxA13 toxin.</title>
        <authorList>
            <person name="Callol A."/>
            <person name="Pajuelo D."/>
            <person name="Ebbesson L."/>
            <person name="Teles M."/>
            <person name="MacKenzie S."/>
            <person name="Amaro C."/>
        </authorList>
    </citation>
    <scope>NUCLEOTIDE SEQUENCE</scope>
</reference>
<dbReference type="EMBL" id="GBXM01109035">
    <property type="protein sequence ID" value="JAG99541.1"/>
    <property type="molecule type" value="Transcribed_RNA"/>
</dbReference>
<sequence length="82" mass="8828">MRLQFGKLAGLYLLTSPPNLAFDRHRGPFDHDTKSCTGHGSVSCFRSQEGCGAGPQLALSGIHRLLSRRNPATAGRAESYQG</sequence>
<dbReference type="AlphaFoldDB" id="A0A0E9P5J7"/>
<name>A0A0E9P5J7_ANGAN</name>